<dbReference type="PANTHER" id="PTHR30055:SF239">
    <property type="entry name" value="TRANSCRIPTIONAL REGULATORY PROTEIN"/>
    <property type="match status" value="1"/>
</dbReference>
<dbReference type="InterPro" id="IPR009057">
    <property type="entry name" value="Homeodomain-like_sf"/>
</dbReference>
<organism evidence="6 7">
    <name type="scientific">Cryptosporangium phraense</name>
    <dbReference type="NCBI Taxonomy" id="2593070"/>
    <lineage>
        <taxon>Bacteria</taxon>
        <taxon>Bacillati</taxon>
        <taxon>Actinomycetota</taxon>
        <taxon>Actinomycetes</taxon>
        <taxon>Cryptosporangiales</taxon>
        <taxon>Cryptosporangiaceae</taxon>
        <taxon>Cryptosporangium</taxon>
    </lineage>
</organism>
<comment type="caution">
    <text evidence="6">The sequence shown here is derived from an EMBL/GenBank/DDBJ whole genome shotgun (WGS) entry which is preliminary data.</text>
</comment>
<dbReference type="AlphaFoldDB" id="A0A545AWF8"/>
<dbReference type="PANTHER" id="PTHR30055">
    <property type="entry name" value="HTH-TYPE TRANSCRIPTIONAL REGULATOR RUTR"/>
    <property type="match status" value="1"/>
</dbReference>
<sequence length="191" mass="20196">MPRAGLTPAIVVGEAARLADEVGLDKLTLALVAQRLGVALPSLYKHVKGLDDLRRQLAALAAQELAEAMATAAIGRSGLDAVIAVADAYRAYAHAHPGRYLTTQRVPDPNDPVHVKAGERAVETIYATLHGYGLTGDDAIDATRALRSAMHGFVSLEAAGGFGLPQDVDRSFVQLVRALDTAFRAWPRPPG</sequence>
<reference evidence="6 7" key="1">
    <citation type="submission" date="2019-07" db="EMBL/GenBank/DDBJ databases">
        <title>Cryptosporangium phraense sp. nov., isolated from plant litter.</title>
        <authorList>
            <person name="Suriyachadkun C."/>
        </authorList>
    </citation>
    <scope>NUCLEOTIDE SEQUENCE [LARGE SCALE GENOMIC DNA]</scope>
    <source>
        <strain evidence="6 7">A-T 5661</strain>
    </source>
</reference>
<dbReference type="GO" id="GO:0000976">
    <property type="term" value="F:transcription cis-regulatory region binding"/>
    <property type="evidence" value="ECO:0007669"/>
    <property type="project" value="TreeGrafter"/>
</dbReference>
<evidence type="ECO:0000313" key="7">
    <source>
        <dbReference type="Proteomes" id="UP000317982"/>
    </source>
</evidence>
<protein>
    <submittedName>
        <fullName evidence="6">TetR/AcrR family transcriptional regulator</fullName>
    </submittedName>
</protein>
<dbReference type="InterPro" id="IPR001647">
    <property type="entry name" value="HTH_TetR"/>
</dbReference>
<dbReference type="GO" id="GO:0003700">
    <property type="term" value="F:DNA-binding transcription factor activity"/>
    <property type="evidence" value="ECO:0007669"/>
    <property type="project" value="TreeGrafter"/>
</dbReference>
<dbReference type="OrthoDB" id="71867at2"/>
<proteinExistence type="predicted"/>
<dbReference type="InParanoid" id="A0A545AWF8"/>
<keyword evidence="7" id="KW-1185">Reference proteome</keyword>
<dbReference type="Pfam" id="PF13305">
    <property type="entry name" value="TetR_C_33"/>
    <property type="match status" value="1"/>
</dbReference>
<dbReference type="PROSITE" id="PS50977">
    <property type="entry name" value="HTH_TETR_2"/>
    <property type="match status" value="1"/>
</dbReference>
<dbReference type="InterPro" id="IPR025996">
    <property type="entry name" value="MT1864/Rv1816-like_C"/>
</dbReference>
<feature type="domain" description="HTH tetR-type" evidence="5">
    <location>
        <begin position="5"/>
        <end position="65"/>
    </location>
</feature>
<evidence type="ECO:0000256" key="4">
    <source>
        <dbReference type="PROSITE-ProRule" id="PRU00335"/>
    </source>
</evidence>
<evidence type="ECO:0000256" key="2">
    <source>
        <dbReference type="ARBA" id="ARBA00023125"/>
    </source>
</evidence>
<dbReference type="Gene3D" id="1.10.357.10">
    <property type="entry name" value="Tetracycline Repressor, domain 2"/>
    <property type="match status" value="1"/>
</dbReference>
<dbReference type="InterPro" id="IPR036271">
    <property type="entry name" value="Tet_transcr_reg_TetR-rel_C_sf"/>
</dbReference>
<evidence type="ECO:0000313" key="6">
    <source>
        <dbReference type="EMBL" id="TQS45662.1"/>
    </source>
</evidence>
<keyword evidence="2 4" id="KW-0238">DNA-binding</keyword>
<dbReference type="Proteomes" id="UP000317982">
    <property type="component" value="Unassembled WGS sequence"/>
</dbReference>
<dbReference type="SUPFAM" id="SSF46689">
    <property type="entry name" value="Homeodomain-like"/>
    <property type="match status" value="1"/>
</dbReference>
<feature type="DNA-binding region" description="H-T-H motif" evidence="4">
    <location>
        <begin position="28"/>
        <end position="47"/>
    </location>
</feature>
<dbReference type="Gene3D" id="1.10.10.60">
    <property type="entry name" value="Homeodomain-like"/>
    <property type="match status" value="1"/>
</dbReference>
<dbReference type="EMBL" id="VIRS01000004">
    <property type="protein sequence ID" value="TQS45662.1"/>
    <property type="molecule type" value="Genomic_DNA"/>
</dbReference>
<gene>
    <name evidence="6" type="ORF">FL583_08030</name>
</gene>
<keyword evidence="1" id="KW-0805">Transcription regulation</keyword>
<keyword evidence="3" id="KW-0804">Transcription</keyword>
<evidence type="ECO:0000259" key="5">
    <source>
        <dbReference type="PROSITE" id="PS50977"/>
    </source>
</evidence>
<evidence type="ECO:0000256" key="3">
    <source>
        <dbReference type="ARBA" id="ARBA00023163"/>
    </source>
</evidence>
<dbReference type="InterPro" id="IPR050109">
    <property type="entry name" value="HTH-type_TetR-like_transc_reg"/>
</dbReference>
<dbReference type="SUPFAM" id="SSF48498">
    <property type="entry name" value="Tetracyclin repressor-like, C-terminal domain"/>
    <property type="match status" value="1"/>
</dbReference>
<evidence type="ECO:0000256" key="1">
    <source>
        <dbReference type="ARBA" id="ARBA00023015"/>
    </source>
</evidence>
<dbReference type="RefSeq" id="WP_142703871.1">
    <property type="nucleotide sequence ID" value="NZ_VIRS01000004.1"/>
</dbReference>
<name>A0A545AWF8_9ACTN</name>
<accession>A0A545AWF8</accession>